<reference evidence="5 6" key="2">
    <citation type="journal article" date="2016" name="Int. J. Syst. Evol. Microbiol.">
        <title>Lutibacter profundi sp. nov., isolated from a deep-sea hydrothermal system on the Arctic Mid-Ocean Ridge and emended description of the genus Lutibacter.</title>
        <authorList>
            <person name="Le Moine Bauer S."/>
            <person name="Roalkvam I."/>
            <person name="Steen I.H."/>
            <person name="Dahle H."/>
        </authorList>
    </citation>
    <scope>NUCLEOTIDE SEQUENCE [LARGE SCALE GENOMIC DNA]</scope>
    <source>
        <strain evidence="5 6">LP1</strain>
    </source>
</reference>
<protein>
    <recommendedName>
        <fullName evidence="7">PA domain-containing protein</fullName>
    </recommendedName>
</protein>
<dbReference type="InterPro" id="IPR015943">
    <property type="entry name" value="WD40/YVTN_repeat-like_dom_sf"/>
</dbReference>
<dbReference type="InterPro" id="IPR003137">
    <property type="entry name" value="PA_domain"/>
</dbReference>
<dbReference type="Gene3D" id="3.50.30.30">
    <property type="match status" value="1"/>
</dbReference>
<dbReference type="Proteomes" id="UP000059672">
    <property type="component" value="Chromosome"/>
</dbReference>
<evidence type="ECO:0000256" key="1">
    <source>
        <dbReference type="ARBA" id="ARBA00022729"/>
    </source>
</evidence>
<evidence type="ECO:0000313" key="5">
    <source>
        <dbReference type="EMBL" id="AMC11198.1"/>
    </source>
</evidence>
<organism evidence="5 6">
    <name type="scientific">Lutibacter profundi</name>
    <dbReference type="NCBI Taxonomy" id="1622118"/>
    <lineage>
        <taxon>Bacteria</taxon>
        <taxon>Pseudomonadati</taxon>
        <taxon>Bacteroidota</taxon>
        <taxon>Flavobacteriia</taxon>
        <taxon>Flavobacteriales</taxon>
        <taxon>Flavobacteriaceae</taxon>
        <taxon>Lutibacter</taxon>
    </lineage>
</organism>
<evidence type="ECO:0000256" key="2">
    <source>
        <dbReference type="ARBA" id="ARBA00023180"/>
    </source>
</evidence>
<dbReference type="InterPro" id="IPR026444">
    <property type="entry name" value="Secre_tail"/>
</dbReference>
<evidence type="ECO:0008006" key="7">
    <source>
        <dbReference type="Google" id="ProtNLM"/>
    </source>
</evidence>
<dbReference type="RefSeq" id="WP_068208437.1">
    <property type="nucleotide sequence ID" value="NZ_CP013355.1"/>
</dbReference>
<evidence type="ECO:0000313" key="6">
    <source>
        <dbReference type="Proteomes" id="UP000059672"/>
    </source>
</evidence>
<gene>
    <name evidence="5" type="ORF">Lupro_07985</name>
</gene>
<dbReference type="SUPFAM" id="SSF110296">
    <property type="entry name" value="Oligoxyloglucan reducing end-specific cellobiohydrolase"/>
    <property type="match status" value="2"/>
</dbReference>
<feature type="domain" description="Secretion system C-terminal sorting" evidence="4">
    <location>
        <begin position="1197"/>
        <end position="1257"/>
    </location>
</feature>
<dbReference type="PANTHER" id="PTHR22702">
    <property type="entry name" value="PROTEASE-ASSOCIATED DOMAIN-CONTAINING PROTEIN"/>
    <property type="match status" value="1"/>
</dbReference>
<feature type="domain" description="PA" evidence="3">
    <location>
        <begin position="262"/>
        <end position="352"/>
    </location>
</feature>
<dbReference type="InterPro" id="IPR046450">
    <property type="entry name" value="PA_dom_sf"/>
</dbReference>
<evidence type="ECO:0000259" key="3">
    <source>
        <dbReference type="Pfam" id="PF02225"/>
    </source>
</evidence>
<dbReference type="Pfam" id="PF18962">
    <property type="entry name" value="Por_Secre_tail"/>
    <property type="match status" value="1"/>
</dbReference>
<dbReference type="GO" id="GO:0005509">
    <property type="term" value="F:calcium ion binding"/>
    <property type="evidence" value="ECO:0007669"/>
    <property type="project" value="InterPro"/>
</dbReference>
<dbReference type="InterPro" id="IPR028974">
    <property type="entry name" value="TSP_type-3_rpt"/>
</dbReference>
<sequence>MKNKFILFLVLFFAIFLISNFKNSKLERTNGAIVNLRKQHENFLKNSPFKKTLQLSKKERKTMGIPPNKYFERQWELTMDPTTGKPHPERLFTLQESLRLKNIASKVPGSAAWNNWEERGPNNVGGRTRAIMFDPNDATNKRVFAGGVSGGLWVNNDITNQDSSWELVDMPQNLAISVITYDPNNTNIFYLGTGESYVAGGVNGNGLWKSVDGGANWSKIFGGITGETTFQTNLKLIVNSPSSIIGEYQVTSAAFGPRITSITGNLVLSDDSSLSPTEACNTLTNNSAISGNIAVVERGSCTFVSKVKNAQDAGATAVIVVNNVIGPPISLGGDDNTITIPSIMISKEEGALIMQELDNGVNVTIEAVDSPFSGSFVTPGIQHINDIKVRDIGGGNSEVYVAVGESYYSNSTPVSLLGVQEYGLYKSDNEGVSWSEVLLPTTVDDNKYVPNDIEIGFDNTIWVSTNNSILFGDGGGTILSSTDGNTFTVKHTIANGDRTQISVSKLDAGIVYILAELGSEGSAPIYLAKTDDAFTTVNELIPPVDADTGIPDNDFTRGQAFYNLMIEIDPVSDNVIYVGGIDLFRSSDGGTNWSQISKWSNNNNLASLNIPMVHADHHILVFNPEDANQGIFGTDGGIYYGNDLTNATLSTSAISSRNKNYNTLQFYDGSIGSNLSSEKLIAGAQDNGAQFINNASSGVNASIRVTGGDGAHVFIDKDNEYIVTSYVYNNYFYLDYNTGAFKYAIAENDDDGDFINPAALDSDNNILYTSGNNKIYRYTLNAASATSSTMTNSLLTASPTAFKTSTFTTTTLFVGTENGKLLKLTNANIAGSIGGTVWADITGDMFYGSISCIELGETENDIMVTFHNYGVTSVYYTQDGGNTWQNKEGNLPDLPVKAVLMNPLNSNEVILGTDLGVWGTSNFNEASPTWFQSQNGMKDVQVTSFDIRKSDNTVLASTYGRGMFTAKFTVDNYNDDDDNDSVINGLDLCANTPAGETVDANGCSESQIDDDNDGVMNNLDVCPNTPVDDVVDETGCSIFNLPSNNFSIETISETCPSSDNGLVIIQTVESHSYVTTINGTTYNFTGDLTVDNLAPGIYNFCITVTGETYEQCFVVEVKEGTTISGKSSVTSGKATVEIEEGTAPFTIYVNGKETFETNSPIFNIAIKPGDMVEVKTAVTCEGVYSKTIELLDAIVAYPNPTRGNIEIILPISEQEVTIELYNIHSQLISKNVYLIVYGKVQLDLTTIPSGVYIAKVLLDKPLSIKIIKQ</sequence>
<dbReference type="PANTHER" id="PTHR22702:SF1">
    <property type="entry name" value="PROTEASE-ASSOCIATED DOMAIN-CONTAINING PROTEIN 1"/>
    <property type="match status" value="1"/>
</dbReference>
<proteinExistence type="predicted"/>
<dbReference type="SUPFAM" id="SSF52025">
    <property type="entry name" value="PA domain"/>
    <property type="match status" value="1"/>
</dbReference>
<evidence type="ECO:0000259" key="4">
    <source>
        <dbReference type="Pfam" id="PF18962"/>
    </source>
</evidence>
<keyword evidence="1" id="KW-0732">Signal</keyword>
<dbReference type="Gene3D" id="4.10.1080.10">
    <property type="entry name" value="TSP type-3 repeat"/>
    <property type="match status" value="1"/>
</dbReference>
<dbReference type="SUPFAM" id="SSF50939">
    <property type="entry name" value="Sialidases"/>
    <property type="match status" value="1"/>
</dbReference>
<reference evidence="6" key="1">
    <citation type="submission" date="2015-12" db="EMBL/GenBank/DDBJ databases">
        <title>Complete genome sequence of Lutibacter profundus strain LP1.</title>
        <authorList>
            <person name="Wissuwa J."/>
            <person name="Le Moine Bauer S."/>
            <person name="Stokke R."/>
            <person name="Dahle H."/>
            <person name="Steen I.H."/>
        </authorList>
    </citation>
    <scope>NUCLEOTIDE SEQUENCE [LARGE SCALE GENOMIC DNA]</scope>
    <source>
        <strain evidence="6">LP1</strain>
    </source>
</reference>
<dbReference type="NCBIfam" id="TIGR04183">
    <property type="entry name" value="Por_Secre_tail"/>
    <property type="match status" value="1"/>
</dbReference>
<dbReference type="PATRIC" id="fig|1622118.3.peg.1651"/>
<dbReference type="AlphaFoldDB" id="A0A0X8G7P4"/>
<dbReference type="InterPro" id="IPR036278">
    <property type="entry name" value="Sialidase_sf"/>
</dbReference>
<dbReference type="KEGG" id="lut:Lupro_07985"/>
<dbReference type="CDD" id="cd04818">
    <property type="entry name" value="PA_subtilisin_1"/>
    <property type="match status" value="1"/>
</dbReference>
<accession>A0A0X8G7P4</accession>
<name>A0A0X8G7P4_9FLAO</name>
<dbReference type="Gene3D" id="2.130.10.10">
    <property type="entry name" value="YVTN repeat-like/Quinoprotein amine dehydrogenase"/>
    <property type="match status" value="3"/>
</dbReference>
<dbReference type="SUPFAM" id="SSF103647">
    <property type="entry name" value="TSP type-3 repeat"/>
    <property type="match status" value="1"/>
</dbReference>
<dbReference type="STRING" id="1622118.Lupro_07985"/>
<keyword evidence="2" id="KW-0325">Glycoprotein</keyword>
<keyword evidence="6" id="KW-1185">Reference proteome</keyword>
<dbReference type="OrthoDB" id="9757947at2"/>
<dbReference type="Pfam" id="PF02225">
    <property type="entry name" value="PA"/>
    <property type="match status" value="1"/>
</dbReference>
<dbReference type="EMBL" id="CP013355">
    <property type="protein sequence ID" value="AMC11198.1"/>
    <property type="molecule type" value="Genomic_DNA"/>
</dbReference>